<accession>A0A915J2W3</accession>
<evidence type="ECO:0000313" key="1">
    <source>
        <dbReference type="Proteomes" id="UP000887565"/>
    </source>
</evidence>
<keyword evidence="1" id="KW-1185">Reference proteome</keyword>
<organism evidence="1 2">
    <name type="scientific">Romanomermis culicivorax</name>
    <name type="common">Nematode worm</name>
    <dbReference type="NCBI Taxonomy" id="13658"/>
    <lineage>
        <taxon>Eukaryota</taxon>
        <taxon>Metazoa</taxon>
        <taxon>Ecdysozoa</taxon>
        <taxon>Nematoda</taxon>
        <taxon>Enoplea</taxon>
        <taxon>Dorylaimia</taxon>
        <taxon>Mermithida</taxon>
        <taxon>Mermithoidea</taxon>
        <taxon>Mermithidae</taxon>
        <taxon>Romanomermis</taxon>
    </lineage>
</organism>
<dbReference type="WBParaSite" id="nRc.2.0.1.t20213-RA">
    <property type="protein sequence ID" value="nRc.2.0.1.t20213-RA"/>
    <property type="gene ID" value="nRc.2.0.1.g20213"/>
</dbReference>
<protein>
    <submittedName>
        <fullName evidence="2">Uncharacterized protein</fullName>
    </submittedName>
</protein>
<reference evidence="2" key="1">
    <citation type="submission" date="2022-11" db="UniProtKB">
        <authorList>
            <consortium name="WormBaseParasite"/>
        </authorList>
    </citation>
    <scope>IDENTIFICATION</scope>
</reference>
<evidence type="ECO:0000313" key="2">
    <source>
        <dbReference type="WBParaSite" id="nRc.2.0.1.t20213-RA"/>
    </source>
</evidence>
<proteinExistence type="predicted"/>
<dbReference type="Proteomes" id="UP000887565">
    <property type="component" value="Unplaced"/>
</dbReference>
<name>A0A915J2W3_ROMCU</name>
<sequence length="102" mass="11868">MKKQWSFITKRNMMKLRYKLLSILLALKDWEKGFKRNQLNVSVGPVTAPMLSADGVVGRSPIAKIAIYDGRRYIDRRNVDVLKNAKHYLQNGRTKNRCPTYI</sequence>
<dbReference type="AlphaFoldDB" id="A0A915J2W3"/>